<organism evidence="1 2">
    <name type="scientific">Oryza meyeriana var. granulata</name>
    <dbReference type="NCBI Taxonomy" id="110450"/>
    <lineage>
        <taxon>Eukaryota</taxon>
        <taxon>Viridiplantae</taxon>
        <taxon>Streptophyta</taxon>
        <taxon>Embryophyta</taxon>
        <taxon>Tracheophyta</taxon>
        <taxon>Spermatophyta</taxon>
        <taxon>Magnoliopsida</taxon>
        <taxon>Liliopsida</taxon>
        <taxon>Poales</taxon>
        <taxon>Poaceae</taxon>
        <taxon>BOP clade</taxon>
        <taxon>Oryzoideae</taxon>
        <taxon>Oryzeae</taxon>
        <taxon>Oryzinae</taxon>
        <taxon>Oryza</taxon>
        <taxon>Oryza meyeriana</taxon>
    </lineage>
</organism>
<keyword evidence="2" id="KW-1185">Reference proteome</keyword>
<protein>
    <submittedName>
        <fullName evidence="1">Uncharacterized protein</fullName>
    </submittedName>
</protein>
<proteinExistence type="predicted"/>
<name>A0A6G1BP07_9ORYZ</name>
<sequence>MAALESRWRRSSGSSSLGAILRAELRRLIVVGAKTSRTRAEQCGYKVSRAAQRRTDRSGAGGLVVLRVTGNTTNGWRGLGGCGGSSSGSWGAACRAAGCGIRQAARFGSRFVQAFAVRSVRAWFIPGVDTRRQRHLRATKSCLLLASGVHVPCLSGQGGNEAGWHRGKRDDAASARIVSEASRRAQRRRRELEEESGLAVRARDIGTALASSMAWQGSEAAGVVDALKAASLPSLESGGEDETRVACLRSWTAQVRRAGEFTGWEKKAWAVVYLAGWVRGDEGLARRWSHGAVGCCVGTHVDACGRKRKGKREGSALNRVCTASVPCRVARVAATRSVVAWLGSASRHGRQRQRGELGPGLPV</sequence>
<reference evidence="1 2" key="1">
    <citation type="submission" date="2019-11" db="EMBL/GenBank/DDBJ databases">
        <title>Whole genome sequence of Oryza granulata.</title>
        <authorList>
            <person name="Li W."/>
        </authorList>
    </citation>
    <scope>NUCLEOTIDE SEQUENCE [LARGE SCALE GENOMIC DNA]</scope>
    <source>
        <strain evidence="2">cv. Menghai</strain>
        <tissue evidence="1">Leaf</tissue>
    </source>
</reference>
<dbReference type="AlphaFoldDB" id="A0A6G1BP07"/>
<evidence type="ECO:0000313" key="2">
    <source>
        <dbReference type="Proteomes" id="UP000479710"/>
    </source>
</evidence>
<accession>A0A6G1BP07</accession>
<evidence type="ECO:0000313" key="1">
    <source>
        <dbReference type="EMBL" id="KAF0889709.1"/>
    </source>
</evidence>
<dbReference type="Proteomes" id="UP000479710">
    <property type="component" value="Unassembled WGS sequence"/>
</dbReference>
<dbReference type="EMBL" id="SPHZ02000012">
    <property type="protein sequence ID" value="KAF0889709.1"/>
    <property type="molecule type" value="Genomic_DNA"/>
</dbReference>
<gene>
    <name evidence="1" type="ORF">E2562_030501</name>
</gene>
<comment type="caution">
    <text evidence="1">The sequence shown here is derived from an EMBL/GenBank/DDBJ whole genome shotgun (WGS) entry which is preliminary data.</text>
</comment>